<proteinExistence type="predicted"/>
<keyword evidence="5 6" id="KW-0472">Membrane</keyword>
<gene>
    <name evidence="8" type="ORF">GCL57_13800</name>
</gene>
<dbReference type="SUPFAM" id="SSF103473">
    <property type="entry name" value="MFS general substrate transporter"/>
    <property type="match status" value="1"/>
</dbReference>
<accession>A0A833N4K7</accession>
<keyword evidence="3 6" id="KW-0812">Transmembrane</keyword>
<sequence>MKNKSFEINPIPIISSKLFSEIASYSAFISFISFIYLTTKDPFYSGGFLCFRILGIFFGCIFISKIYLITQSKNLFFLIDFVRGIIVLSLLFIENDQSKVFVLIFLGFFLGLGSSLYNIAMNVKIPELFESEKVIGINTWFIFVASIGVIIGSLCSGALLAFFDYKFVFLLISFIYFSSAISILFLSDRAPYKINQKIENTQQTYKEFFIKTKNAINKSPLWGILLLITLLDTFGSSAHNIGKPIFANIISPDSAGRMLGFMIAFWAVGKFIGASSVRRFSKYMNQQNLLSFSFFVGVFIMSTFFILAFWQFNLILILIFSLFAGLGDGASEVSTITLAQKESSEIRMTLLSAIMLLQTIGFTIGIAMCVPLLHFLQVKYVVTLFHAFPILAIIFFSLKYYLKIPQKIS</sequence>
<feature type="transmembrane region" description="Helical" evidence="6">
    <location>
        <begin position="350"/>
        <end position="374"/>
    </location>
</feature>
<dbReference type="Proteomes" id="UP000442694">
    <property type="component" value="Unassembled WGS sequence"/>
</dbReference>
<feature type="transmembrane region" description="Helical" evidence="6">
    <location>
        <begin position="380"/>
        <end position="402"/>
    </location>
</feature>
<comment type="caution">
    <text evidence="8">The sequence shown here is derived from an EMBL/GenBank/DDBJ whole genome shotgun (WGS) entry which is preliminary data.</text>
</comment>
<dbReference type="PROSITE" id="PS50850">
    <property type="entry name" value="MFS"/>
    <property type="match status" value="1"/>
</dbReference>
<keyword evidence="9" id="KW-1185">Reference proteome</keyword>
<dbReference type="InterPro" id="IPR011701">
    <property type="entry name" value="MFS"/>
</dbReference>
<feature type="transmembrane region" description="Helical" evidence="6">
    <location>
        <begin position="99"/>
        <end position="119"/>
    </location>
</feature>
<keyword evidence="4 6" id="KW-1133">Transmembrane helix</keyword>
<evidence type="ECO:0000256" key="5">
    <source>
        <dbReference type="ARBA" id="ARBA00023136"/>
    </source>
</evidence>
<evidence type="ECO:0000313" key="8">
    <source>
        <dbReference type="EMBL" id="KAB8028120.1"/>
    </source>
</evidence>
<comment type="subcellular location">
    <subcellularLocation>
        <location evidence="1">Cell membrane</location>
        <topology evidence="1">Multi-pass membrane protein</topology>
    </subcellularLocation>
</comment>
<feature type="transmembrane region" description="Helical" evidence="6">
    <location>
        <begin position="258"/>
        <end position="277"/>
    </location>
</feature>
<feature type="transmembrane region" description="Helical" evidence="6">
    <location>
        <begin position="43"/>
        <end position="63"/>
    </location>
</feature>
<keyword evidence="2" id="KW-1003">Cell membrane</keyword>
<dbReference type="InterPro" id="IPR036259">
    <property type="entry name" value="MFS_trans_sf"/>
</dbReference>
<feature type="transmembrane region" description="Helical" evidence="6">
    <location>
        <begin position="167"/>
        <end position="187"/>
    </location>
</feature>
<evidence type="ECO:0000256" key="3">
    <source>
        <dbReference type="ARBA" id="ARBA00022692"/>
    </source>
</evidence>
<evidence type="ECO:0000259" key="7">
    <source>
        <dbReference type="PROSITE" id="PS50850"/>
    </source>
</evidence>
<protein>
    <submittedName>
        <fullName evidence="8">MFS transporter</fullName>
    </submittedName>
</protein>
<dbReference type="GO" id="GO:0022857">
    <property type="term" value="F:transmembrane transporter activity"/>
    <property type="evidence" value="ECO:0007669"/>
    <property type="project" value="InterPro"/>
</dbReference>
<dbReference type="PANTHER" id="PTHR23513">
    <property type="entry name" value="INTEGRAL MEMBRANE EFFLUX PROTEIN-RELATED"/>
    <property type="match status" value="1"/>
</dbReference>
<feature type="transmembrane region" description="Helical" evidence="6">
    <location>
        <begin position="221"/>
        <end position="238"/>
    </location>
</feature>
<dbReference type="EMBL" id="WFLN01000010">
    <property type="protein sequence ID" value="KAB8028120.1"/>
    <property type="molecule type" value="Genomic_DNA"/>
</dbReference>
<feature type="transmembrane region" description="Helical" evidence="6">
    <location>
        <begin position="18"/>
        <end position="37"/>
    </location>
</feature>
<dbReference type="InterPro" id="IPR020846">
    <property type="entry name" value="MFS_dom"/>
</dbReference>
<evidence type="ECO:0000256" key="6">
    <source>
        <dbReference type="SAM" id="Phobius"/>
    </source>
</evidence>
<name>A0A833N4K7_9BACT</name>
<dbReference type="InterPro" id="IPR022324">
    <property type="entry name" value="Bacilysin_exporter_BacE_put"/>
</dbReference>
<dbReference type="Gene3D" id="1.20.1250.20">
    <property type="entry name" value="MFS general substrate transporter like domains"/>
    <property type="match status" value="1"/>
</dbReference>
<dbReference type="GO" id="GO:0005886">
    <property type="term" value="C:plasma membrane"/>
    <property type="evidence" value="ECO:0007669"/>
    <property type="project" value="UniProtKB-SubCell"/>
</dbReference>
<feature type="transmembrane region" description="Helical" evidence="6">
    <location>
        <begin position="289"/>
        <end position="310"/>
    </location>
</feature>
<feature type="domain" description="Major facilitator superfamily (MFS) profile" evidence="7">
    <location>
        <begin position="168"/>
        <end position="409"/>
    </location>
</feature>
<evidence type="ECO:0000256" key="4">
    <source>
        <dbReference type="ARBA" id="ARBA00022989"/>
    </source>
</evidence>
<feature type="transmembrane region" description="Helical" evidence="6">
    <location>
        <begin position="75"/>
        <end position="93"/>
    </location>
</feature>
<dbReference type="AlphaFoldDB" id="A0A833N4K7"/>
<feature type="transmembrane region" description="Helical" evidence="6">
    <location>
        <begin position="316"/>
        <end position="338"/>
    </location>
</feature>
<dbReference type="Pfam" id="PF07690">
    <property type="entry name" value="MFS_1"/>
    <property type="match status" value="1"/>
</dbReference>
<organism evidence="8 9">
    <name type="scientific">Fluviispira multicolorata</name>
    <dbReference type="NCBI Taxonomy" id="2654512"/>
    <lineage>
        <taxon>Bacteria</taxon>
        <taxon>Pseudomonadati</taxon>
        <taxon>Bdellovibrionota</taxon>
        <taxon>Oligoflexia</taxon>
        <taxon>Silvanigrellales</taxon>
        <taxon>Silvanigrellaceae</taxon>
        <taxon>Fluviispira</taxon>
    </lineage>
</organism>
<evidence type="ECO:0000256" key="2">
    <source>
        <dbReference type="ARBA" id="ARBA00022475"/>
    </source>
</evidence>
<reference evidence="8 9" key="1">
    <citation type="submission" date="2019-10" db="EMBL/GenBank/DDBJ databases">
        <title>New genus of Silvanigrellaceae.</title>
        <authorList>
            <person name="Pitt A."/>
            <person name="Hahn M.W."/>
        </authorList>
    </citation>
    <scope>NUCLEOTIDE SEQUENCE [LARGE SCALE GENOMIC DNA]</scope>
    <source>
        <strain evidence="8 9">33A1-SZDP</strain>
    </source>
</reference>
<dbReference type="RefSeq" id="WP_152213941.1">
    <property type="nucleotide sequence ID" value="NZ_WFLN01000010.1"/>
</dbReference>
<dbReference type="PANTHER" id="PTHR23513:SF6">
    <property type="entry name" value="MAJOR FACILITATOR SUPERFAMILY ASSOCIATED DOMAIN-CONTAINING PROTEIN"/>
    <property type="match status" value="1"/>
</dbReference>
<evidence type="ECO:0000313" key="9">
    <source>
        <dbReference type="Proteomes" id="UP000442694"/>
    </source>
</evidence>
<evidence type="ECO:0000256" key="1">
    <source>
        <dbReference type="ARBA" id="ARBA00004651"/>
    </source>
</evidence>
<dbReference type="PRINTS" id="PR01988">
    <property type="entry name" value="EXPORTERBACE"/>
</dbReference>
<feature type="transmembrane region" description="Helical" evidence="6">
    <location>
        <begin position="140"/>
        <end position="161"/>
    </location>
</feature>